<dbReference type="Gene3D" id="3.40.50.11780">
    <property type="match status" value="1"/>
</dbReference>
<dbReference type="PANTHER" id="PTHR35861:SF1">
    <property type="entry name" value="PHAGE TAIL SHEATH PROTEIN"/>
    <property type="match status" value="1"/>
</dbReference>
<evidence type="ECO:0000313" key="4">
    <source>
        <dbReference type="Proteomes" id="UP000219281"/>
    </source>
</evidence>
<organism evidence="3 4">
    <name type="scientific">Pedobacter xixiisoli</name>
    <dbReference type="NCBI Taxonomy" id="1476464"/>
    <lineage>
        <taxon>Bacteria</taxon>
        <taxon>Pseudomonadati</taxon>
        <taxon>Bacteroidota</taxon>
        <taxon>Sphingobacteriia</taxon>
        <taxon>Sphingobacteriales</taxon>
        <taxon>Sphingobacteriaceae</taxon>
        <taxon>Pedobacter</taxon>
    </lineage>
</organism>
<proteinExistence type="inferred from homology"/>
<accession>A0A285ZZT3</accession>
<evidence type="ECO:0000259" key="2">
    <source>
        <dbReference type="Pfam" id="PF17482"/>
    </source>
</evidence>
<dbReference type="PANTHER" id="PTHR35861">
    <property type="match status" value="1"/>
</dbReference>
<dbReference type="InterPro" id="IPR052042">
    <property type="entry name" value="Tail_sheath_structural"/>
</dbReference>
<comment type="similarity">
    <text evidence="1">Belongs to the myoviridae tail sheath protein family.</text>
</comment>
<gene>
    <name evidence="3" type="ORF">SAMN06297358_2124</name>
</gene>
<sequence>MCAMKTPGVYLVEKNAFPNSVVEVATAVPAFIGYTEKAINGSHSLSAVPWRVSSLAEYVSYFGEGPKSLFHIDTTAVNDKPVADLATAFQQIKISLTDKFSFYRNLKLFFANGGGPCYIVSVGSYHDELNKDTLISGIATLLKEQEPTMVIVPEAVNLTQHDYYEVQNAIANHCGQMHSRVAIVDVYEGYKDRKDANGDVVSKFREQMTTPHLSYVAAYYPWLHTSIVAANEVSFANITPADIANFKAILKAYSPPALVKTIDSIDPKLAETELQKIHQLLYQEIPLYAMVMQEMLQQLNLLPTAAAMAGIYCLTDNTKEVWKAPANVGMANIISTAVNISHQQQEDLNVPLEGKAVNAIRYFTGEGIKVWGARTLDANSLDWRYINVRRTMIMLTESIKSATKAFVFEPNVANTWVTVRSMLINFLNGIWKRGGLAGAVPEDAFSVHIGLGETMSPDDILEGIMRITVLVAISRPAEFIEITFQQQMQKS</sequence>
<reference evidence="4" key="1">
    <citation type="submission" date="2017-09" db="EMBL/GenBank/DDBJ databases">
        <authorList>
            <person name="Varghese N."/>
            <person name="Submissions S."/>
        </authorList>
    </citation>
    <scope>NUCLEOTIDE SEQUENCE [LARGE SCALE GENOMIC DNA]</scope>
    <source>
        <strain evidence="4">CGMCC 1.12803</strain>
    </source>
</reference>
<dbReference type="InterPro" id="IPR020287">
    <property type="entry name" value="Tail_sheath_C"/>
</dbReference>
<evidence type="ECO:0000256" key="1">
    <source>
        <dbReference type="ARBA" id="ARBA00008005"/>
    </source>
</evidence>
<dbReference type="Pfam" id="PF17482">
    <property type="entry name" value="Phage_sheath_1C"/>
    <property type="match status" value="1"/>
</dbReference>
<feature type="domain" description="Tail sheath protein C-terminal" evidence="2">
    <location>
        <begin position="382"/>
        <end position="485"/>
    </location>
</feature>
<protein>
    <recommendedName>
        <fullName evidence="2">Tail sheath protein C-terminal domain-containing protein</fullName>
    </recommendedName>
</protein>
<dbReference type="AlphaFoldDB" id="A0A285ZZT3"/>
<dbReference type="OrthoDB" id="9767864at2"/>
<keyword evidence="4" id="KW-1185">Reference proteome</keyword>
<dbReference type="Proteomes" id="UP000219281">
    <property type="component" value="Unassembled WGS sequence"/>
</dbReference>
<evidence type="ECO:0000313" key="3">
    <source>
        <dbReference type="EMBL" id="SOD15148.1"/>
    </source>
</evidence>
<name>A0A285ZZT3_9SPHI</name>
<dbReference type="EMBL" id="OCMT01000002">
    <property type="protein sequence ID" value="SOD15148.1"/>
    <property type="molecule type" value="Genomic_DNA"/>
</dbReference>